<keyword evidence="2" id="KW-1003">Cell membrane</keyword>
<accession>A0ABZ2TPD0</accession>
<dbReference type="RefSeq" id="WP_340932189.1">
    <property type="nucleotide sequence ID" value="NZ_CP150496.1"/>
</dbReference>
<feature type="transmembrane region" description="Helical" evidence="6">
    <location>
        <begin position="236"/>
        <end position="258"/>
    </location>
</feature>
<name>A0ABZ2TPD0_9FLAO</name>
<evidence type="ECO:0000256" key="2">
    <source>
        <dbReference type="ARBA" id="ARBA00022475"/>
    </source>
</evidence>
<comment type="subcellular location">
    <subcellularLocation>
        <location evidence="1">Cell membrane</location>
        <topology evidence="1">Multi-pass membrane protein</topology>
    </subcellularLocation>
</comment>
<evidence type="ECO:0000256" key="1">
    <source>
        <dbReference type="ARBA" id="ARBA00004651"/>
    </source>
</evidence>
<feature type="transmembrane region" description="Helical" evidence="6">
    <location>
        <begin position="406"/>
        <end position="424"/>
    </location>
</feature>
<feature type="transmembrane region" description="Helical" evidence="6">
    <location>
        <begin position="381"/>
        <end position="400"/>
    </location>
</feature>
<sequence>MKIKEKQNTSFDKNLLELIKKGGVNFIFYGLNLAIVYLIGIFITKYYGSATYGRYSIIKALILVIIIFNTLGLNTYAIKLSSNKNHYENGFFKSNFISKSYKIIFIVSLIFTFIIYFFKKNIAIQIFGDKNLEIYLQYFPLILILSVFLNYNSNVLKGQGKVLSFSFVSSFCNNFIFVGLILLIFNYYSSKEIYLILSLLFSFFIALIISITKIFPLKFQKEVKSIRTKNILKESFPMMLSSSMIFIIFSLDTLMLGFFDTSENVGVYRIVTQVSSLNAVFLIILNSIVGPKISNFYSDSNYDEIRKVVINASKIILFITIPVLIFILFFSTEILLFFGEEYLKARNSIIILSICQFFYAISGFVDLILNMTGKQKVFSKITMFSGLVNIILNLILIPIYSIDGASIATGFSILITNILGVIYVKRKYNFLPIYLPFINKTINEN</sequence>
<dbReference type="Proteomes" id="UP001491088">
    <property type="component" value="Chromosome"/>
</dbReference>
<dbReference type="InterPro" id="IPR002797">
    <property type="entry name" value="Polysacc_synth"/>
</dbReference>
<organism evidence="7 8">
    <name type="scientific">Polaribacter marinaquae</name>
    <dbReference type="NCBI Taxonomy" id="1642819"/>
    <lineage>
        <taxon>Bacteria</taxon>
        <taxon>Pseudomonadati</taxon>
        <taxon>Bacteroidota</taxon>
        <taxon>Flavobacteriia</taxon>
        <taxon>Flavobacteriales</taxon>
        <taxon>Flavobacteriaceae</taxon>
    </lineage>
</organism>
<feature type="transmembrane region" description="Helical" evidence="6">
    <location>
        <begin position="99"/>
        <end position="118"/>
    </location>
</feature>
<feature type="transmembrane region" description="Helical" evidence="6">
    <location>
        <begin position="23"/>
        <end position="43"/>
    </location>
</feature>
<dbReference type="Pfam" id="PF01943">
    <property type="entry name" value="Polysacc_synt"/>
    <property type="match status" value="1"/>
</dbReference>
<keyword evidence="4 6" id="KW-1133">Transmembrane helix</keyword>
<protein>
    <submittedName>
        <fullName evidence="7">Oligosaccharide flippase family protein</fullName>
    </submittedName>
</protein>
<dbReference type="PANTHER" id="PTHR30250">
    <property type="entry name" value="PST FAMILY PREDICTED COLANIC ACID TRANSPORTER"/>
    <property type="match status" value="1"/>
</dbReference>
<evidence type="ECO:0000256" key="5">
    <source>
        <dbReference type="ARBA" id="ARBA00023136"/>
    </source>
</evidence>
<dbReference type="EMBL" id="CP150496">
    <property type="protein sequence ID" value="WYW54955.1"/>
    <property type="molecule type" value="Genomic_DNA"/>
</dbReference>
<evidence type="ECO:0000313" key="8">
    <source>
        <dbReference type="Proteomes" id="UP001491088"/>
    </source>
</evidence>
<evidence type="ECO:0000313" key="7">
    <source>
        <dbReference type="EMBL" id="WYW54955.1"/>
    </source>
</evidence>
<feature type="transmembrane region" description="Helical" evidence="6">
    <location>
        <begin position="163"/>
        <end position="187"/>
    </location>
</feature>
<feature type="transmembrane region" description="Helical" evidence="6">
    <location>
        <begin position="55"/>
        <end position="78"/>
    </location>
</feature>
<feature type="transmembrane region" description="Helical" evidence="6">
    <location>
        <begin position="349"/>
        <end position="369"/>
    </location>
</feature>
<dbReference type="InterPro" id="IPR050833">
    <property type="entry name" value="Poly_Biosynth_Transport"/>
</dbReference>
<evidence type="ECO:0000256" key="4">
    <source>
        <dbReference type="ARBA" id="ARBA00022989"/>
    </source>
</evidence>
<keyword evidence="8" id="KW-1185">Reference proteome</keyword>
<feature type="transmembrane region" description="Helical" evidence="6">
    <location>
        <begin position="315"/>
        <end position="337"/>
    </location>
</feature>
<keyword evidence="3 6" id="KW-0812">Transmembrane</keyword>
<keyword evidence="5 6" id="KW-0472">Membrane</keyword>
<gene>
    <name evidence="7" type="ORF">WG950_10490</name>
</gene>
<feature type="transmembrane region" description="Helical" evidence="6">
    <location>
        <begin position="193"/>
        <end position="215"/>
    </location>
</feature>
<dbReference type="PANTHER" id="PTHR30250:SF11">
    <property type="entry name" value="O-ANTIGEN TRANSPORTER-RELATED"/>
    <property type="match status" value="1"/>
</dbReference>
<proteinExistence type="predicted"/>
<evidence type="ECO:0000256" key="6">
    <source>
        <dbReference type="SAM" id="Phobius"/>
    </source>
</evidence>
<evidence type="ECO:0000256" key="3">
    <source>
        <dbReference type="ARBA" id="ARBA00022692"/>
    </source>
</evidence>
<reference evidence="7 8" key="1">
    <citation type="submission" date="2024-03" db="EMBL/GenBank/DDBJ databases">
        <authorList>
            <person name="Cao K."/>
        </authorList>
    </citation>
    <scope>NUCLEOTIDE SEQUENCE [LARGE SCALE GENOMIC DNA]</scope>
    <source>
        <strain evidence="7 8">MCCC 1K00696</strain>
    </source>
</reference>
<feature type="transmembrane region" description="Helical" evidence="6">
    <location>
        <begin position="270"/>
        <end position="289"/>
    </location>
</feature>
<feature type="transmembrane region" description="Helical" evidence="6">
    <location>
        <begin position="134"/>
        <end position="151"/>
    </location>
</feature>